<dbReference type="RefSeq" id="WP_027471232.1">
    <property type="nucleotide sequence ID" value="NZ_BAMD01000019.1"/>
</dbReference>
<dbReference type="AlphaFoldDB" id="W7YFJ9"/>
<accession>W7YFJ9</accession>
<reference evidence="1 2" key="1">
    <citation type="journal article" date="2014" name="Genome Announc.">
        <title>Draft Genome Sequence of Cytophaga fermentans JCM 21142T, a Facultative Anaerobe Isolated from Marine Mud.</title>
        <authorList>
            <person name="Starns D."/>
            <person name="Oshima K."/>
            <person name="Suda W."/>
            <person name="Iino T."/>
            <person name="Yuki M."/>
            <person name="Inoue J."/>
            <person name="Kitamura K."/>
            <person name="Iida T."/>
            <person name="Darby A."/>
            <person name="Hattori M."/>
            <person name="Ohkuma M."/>
        </authorList>
    </citation>
    <scope>NUCLEOTIDE SEQUENCE [LARGE SCALE GENOMIC DNA]</scope>
    <source>
        <strain evidence="1 2">JCM 21142</strain>
    </source>
</reference>
<proteinExistence type="predicted"/>
<protein>
    <submittedName>
        <fullName evidence="1">Uncharacterized protein</fullName>
    </submittedName>
</protein>
<gene>
    <name evidence="1" type="ORF">JCM21142_41887</name>
</gene>
<name>W7YFJ9_9BACT</name>
<organism evidence="1 2">
    <name type="scientific">Saccharicrinis fermentans DSM 9555 = JCM 21142</name>
    <dbReference type="NCBI Taxonomy" id="869213"/>
    <lineage>
        <taxon>Bacteria</taxon>
        <taxon>Pseudomonadati</taxon>
        <taxon>Bacteroidota</taxon>
        <taxon>Bacteroidia</taxon>
        <taxon>Marinilabiliales</taxon>
        <taxon>Marinilabiliaceae</taxon>
        <taxon>Saccharicrinis</taxon>
    </lineage>
</organism>
<dbReference type="OrthoDB" id="9968322at2"/>
<comment type="caution">
    <text evidence="1">The sequence shown here is derived from an EMBL/GenBank/DDBJ whole genome shotgun (WGS) entry which is preliminary data.</text>
</comment>
<dbReference type="EMBL" id="BAMD01000019">
    <property type="protein sequence ID" value="GAF03221.1"/>
    <property type="molecule type" value="Genomic_DNA"/>
</dbReference>
<dbReference type="Proteomes" id="UP000019402">
    <property type="component" value="Unassembled WGS sequence"/>
</dbReference>
<evidence type="ECO:0000313" key="2">
    <source>
        <dbReference type="Proteomes" id="UP000019402"/>
    </source>
</evidence>
<sequence length="179" mass="21079">MKPNILYPFYLEDAKQTSLRILIELAKNLNVELHIIVVSRNNIFSINEYNYVDSKQGLLSDFFYKLKQANPAIILDHEKSKTLKEGTQVHINLTNNNHLSLIHYLKENYLWVFDYHDFISMVLPGTFIQQLKKQQCKVWVISKNGSGILTQTQDLIDRYHKNKRTAHHIHRDALPLDFM</sequence>
<evidence type="ECO:0000313" key="1">
    <source>
        <dbReference type="EMBL" id="GAF03221.1"/>
    </source>
</evidence>
<keyword evidence="2" id="KW-1185">Reference proteome</keyword>